<dbReference type="AlphaFoldDB" id="A0A2N4T3N4"/>
<reference evidence="2 3" key="1">
    <citation type="submission" date="2015-12" db="EMBL/GenBank/DDBJ databases">
        <authorList>
            <person name="Shamseldin A."/>
            <person name="Moawad H."/>
            <person name="Abd El-Rahim W.M."/>
            <person name="Sadowsky M.J."/>
        </authorList>
    </citation>
    <scope>NUCLEOTIDE SEQUENCE [LARGE SCALE GENOMIC DNA]</scope>
    <source>
        <strain evidence="2 3">S43</strain>
    </source>
</reference>
<feature type="compositionally biased region" description="Low complexity" evidence="1">
    <location>
        <begin position="132"/>
        <end position="148"/>
    </location>
</feature>
<protein>
    <submittedName>
        <fullName evidence="2">Uncharacterized protein</fullName>
    </submittedName>
</protein>
<name>A0A2N4T3N4_9MICC</name>
<evidence type="ECO:0000313" key="2">
    <source>
        <dbReference type="EMBL" id="PLC12837.1"/>
    </source>
</evidence>
<organism evidence="2 3">
    <name type="scientific">Kocuria flava</name>
    <dbReference type="NCBI Taxonomy" id="446860"/>
    <lineage>
        <taxon>Bacteria</taxon>
        <taxon>Bacillati</taxon>
        <taxon>Actinomycetota</taxon>
        <taxon>Actinomycetes</taxon>
        <taxon>Micrococcales</taxon>
        <taxon>Micrococcaceae</taxon>
        <taxon>Kocuria</taxon>
    </lineage>
</organism>
<feature type="region of interest" description="Disordered" evidence="1">
    <location>
        <begin position="47"/>
        <end position="102"/>
    </location>
</feature>
<sequence length="148" mass="14787">MLIGEPLSARAAPAAAVLPSMLGVRKHSRGGTAPPSAQLVVAGTTAWNAGDVGGPPDRSVPGRTTTMTSGSVGPTDDSLPHGCAPGRYEPWAPATPARTRCPRTTGTVGLAAAGTDPLRELIDRVHRGLGTGTPALAGADAPAPSRNQ</sequence>
<evidence type="ECO:0000256" key="1">
    <source>
        <dbReference type="SAM" id="MobiDB-lite"/>
    </source>
</evidence>
<comment type="caution">
    <text evidence="2">The sequence shown here is derived from an EMBL/GenBank/DDBJ whole genome shotgun (WGS) entry which is preliminary data.</text>
</comment>
<evidence type="ECO:0000313" key="3">
    <source>
        <dbReference type="Proteomes" id="UP000234632"/>
    </source>
</evidence>
<dbReference type="Proteomes" id="UP000234632">
    <property type="component" value="Unassembled WGS sequence"/>
</dbReference>
<dbReference type="EMBL" id="LOMZ01000001">
    <property type="protein sequence ID" value="PLC12837.1"/>
    <property type="molecule type" value="Genomic_DNA"/>
</dbReference>
<proteinExistence type="predicted"/>
<gene>
    <name evidence="2" type="ORF">AUQ48_12110</name>
</gene>
<feature type="region of interest" description="Disordered" evidence="1">
    <location>
        <begin position="129"/>
        <end position="148"/>
    </location>
</feature>
<accession>A0A2N4T3N4</accession>
<feature type="compositionally biased region" description="Low complexity" evidence="1">
    <location>
        <begin position="92"/>
        <end position="102"/>
    </location>
</feature>
<feature type="compositionally biased region" description="Polar residues" evidence="1">
    <location>
        <begin position="62"/>
        <end position="72"/>
    </location>
</feature>